<keyword evidence="4 6" id="KW-1133">Transmembrane helix</keyword>
<accession>A0ABW8JWX1</accession>
<dbReference type="Gene3D" id="1.20.1440.20">
    <property type="entry name" value="LemA-like domain"/>
    <property type="match status" value="1"/>
</dbReference>
<dbReference type="Proteomes" id="UP001620460">
    <property type="component" value="Unassembled WGS sequence"/>
</dbReference>
<evidence type="ECO:0000256" key="6">
    <source>
        <dbReference type="SAM" id="Phobius"/>
    </source>
</evidence>
<gene>
    <name evidence="7" type="ORF">ISP17_09920</name>
</gene>
<dbReference type="InterPro" id="IPR023353">
    <property type="entry name" value="LemA-like_dom_sf"/>
</dbReference>
<keyword evidence="5 6" id="KW-0472">Membrane</keyword>
<comment type="caution">
    <text evidence="7">The sequence shown here is derived from an EMBL/GenBank/DDBJ whole genome shotgun (WGS) entry which is preliminary data.</text>
</comment>
<evidence type="ECO:0000313" key="8">
    <source>
        <dbReference type="Proteomes" id="UP001620460"/>
    </source>
</evidence>
<protein>
    <submittedName>
        <fullName evidence="7">LemA family protein</fullName>
    </submittedName>
</protein>
<comment type="similarity">
    <text evidence="2">Belongs to the LemA family.</text>
</comment>
<reference evidence="7 8" key="1">
    <citation type="submission" date="2020-10" db="EMBL/GenBank/DDBJ databases">
        <title>Phylogeny of dyella-like bacteria.</title>
        <authorList>
            <person name="Fu J."/>
        </authorList>
    </citation>
    <scope>NUCLEOTIDE SEQUENCE [LARGE SCALE GENOMIC DNA]</scope>
    <source>
        <strain evidence="7 8">Gsoil3046</strain>
    </source>
</reference>
<dbReference type="SUPFAM" id="SSF140478">
    <property type="entry name" value="LemA-like"/>
    <property type="match status" value="1"/>
</dbReference>
<evidence type="ECO:0000313" key="7">
    <source>
        <dbReference type="EMBL" id="MFK2904282.1"/>
    </source>
</evidence>
<evidence type="ECO:0000256" key="4">
    <source>
        <dbReference type="ARBA" id="ARBA00022989"/>
    </source>
</evidence>
<dbReference type="Pfam" id="PF04011">
    <property type="entry name" value="LemA"/>
    <property type="match status" value="1"/>
</dbReference>
<dbReference type="PANTHER" id="PTHR34478">
    <property type="entry name" value="PROTEIN LEMA"/>
    <property type="match status" value="1"/>
</dbReference>
<dbReference type="InterPro" id="IPR007156">
    <property type="entry name" value="MamQ_LemA"/>
</dbReference>
<evidence type="ECO:0000256" key="2">
    <source>
        <dbReference type="ARBA" id="ARBA00008854"/>
    </source>
</evidence>
<proteinExistence type="inferred from homology"/>
<keyword evidence="8" id="KW-1185">Reference proteome</keyword>
<evidence type="ECO:0000256" key="1">
    <source>
        <dbReference type="ARBA" id="ARBA00004167"/>
    </source>
</evidence>
<keyword evidence="3 6" id="KW-0812">Transmembrane</keyword>
<evidence type="ECO:0000256" key="5">
    <source>
        <dbReference type="ARBA" id="ARBA00023136"/>
    </source>
</evidence>
<evidence type="ECO:0000256" key="3">
    <source>
        <dbReference type="ARBA" id="ARBA00022692"/>
    </source>
</evidence>
<dbReference type="EMBL" id="JADIKM010000002">
    <property type="protein sequence ID" value="MFK2904282.1"/>
    <property type="molecule type" value="Genomic_DNA"/>
</dbReference>
<dbReference type="PANTHER" id="PTHR34478:SF1">
    <property type="entry name" value="PROTEIN LEMA"/>
    <property type="match status" value="1"/>
</dbReference>
<name>A0ABW8JWX1_9GAMM</name>
<sequence length="190" mass="21271">MEIKGWVLIASVIAVAAYMVAIYNSLVQLKNNVAKAWANIDVLLKQRHDELPKLVETCKQYMGYEQPALERVIAARANVSQAMAHGSPEVLGKAEEGLRSGLGQLYAVAENYPELKADQSFRFLQTRISGLENAIADRREFYNDSVNALNVRREQFPDRLLASAFDIRGAELLHFSSEETRDVDLKALFG</sequence>
<comment type="subcellular location">
    <subcellularLocation>
        <location evidence="1">Membrane</location>
        <topology evidence="1">Single-pass membrane protein</topology>
    </subcellularLocation>
</comment>
<organism evidence="7 8">
    <name type="scientific">Dyella ginsengisoli</name>
    <dbReference type="NCBI Taxonomy" id="363848"/>
    <lineage>
        <taxon>Bacteria</taxon>
        <taxon>Pseudomonadati</taxon>
        <taxon>Pseudomonadota</taxon>
        <taxon>Gammaproteobacteria</taxon>
        <taxon>Lysobacterales</taxon>
        <taxon>Rhodanobacteraceae</taxon>
        <taxon>Dyella</taxon>
    </lineage>
</organism>
<feature type="transmembrane region" description="Helical" evidence="6">
    <location>
        <begin position="6"/>
        <end position="26"/>
    </location>
</feature>